<dbReference type="Pfam" id="PF13365">
    <property type="entry name" value="Trypsin_2"/>
    <property type="match status" value="1"/>
</dbReference>
<keyword evidence="5" id="KW-1185">Reference proteome</keyword>
<keyword evidence="1 4" id="KW-0645">Protease</keyword>
<feature type="domain" description="PDZ" evidence="3">
    <location>
        <begin position="245"/>
        <end position="332"/>
    </location>
</feature>
<dbReference type="PANTHER" id="PTHR43343">
    <property type="entry name" value="PEPTIDASE S12"/>
    <property type="match status" value="1"/>
</dbReference>
<dbReference type="SUPFAM" id="SSF50156">
    <property type="entry name" value="PDZ domain-like"/>
    <property type="match status" value="1"/>
</dbReference>
<dbReference type="PANTHER" id="PTHR43343:SF3">
    <property type="entry name" value="PROTEASE DO-LIKE 8, CHLOROPLASTIC"/>
    <property type="match status" value="1"/>
</dbReference>
<proteinExistence type="predicted"/>
<evidence type="ECO:0000256" key="2">
    <source>
        <dbReference type="ARBA" id="ARBA00022801"/>
    </source>
</evidence>
<organism evidence="4 5">
    <name type="scientific">Angustibacter luteus</name>
    <dbReference type="NCBI Taxonomy" id="658456"/>
    <lineage>
        <taxon>Bacteria</taxon>
        <taxon>Bacillati</taxon>
        <taxon>Actinomycetota</taxon>
        <taxon>Actinomycetes</taxon>
        <taxon>Kineosporiales</taxon>
        <taxon>Kineosporiaceae</taxon>
    </lineage>
</organism>
<evidence type="ECO:0000313" key="4">
    <source>
        <dbReference type="EMBL" id="MFC6008821.1"/>
    </source>
</evidence>
<accession>A0ABW1JIV1</accession>
<dbReference type="RefSeq" id="WP_345714761.1">
    <property type="nucleotide sequence ID" value="NZ_BAABFP010000002.1"/>
</dbReference>
<dbReference type="EMBL" id="JBHSRD010000006">
    <property type="protein sequence ID" value="MFC6008821.1"/>
    <property type="molecule type" value="Genomic_DNA"/>
</dbReference>
<dbReference type="InterPro" id="IPR036034">
    <property type="entry name" value="PDZ_sf"/>
</dbReference>
<sequence>MSRLFRSTWFPLVAALVLVSVVALVAGIGWSRARDSALCNPRDVARSTMPSVVTILVSAGASSGNGSGEFLDTDGHILTNNHVISPGVGGGTITVQRPNGEQLPATIVGRDNDTDLAVLKVDPKSSVTPIRFGSPPTVGDQVFAIGAPLGLADTFTAGVVSSLGRSIRVPADGDTTALVTSAVQTDASINPGNSGGTLANCNGELVGVPTAGATASDSLGVPVGGSIGLGFAIPAAFAQRIAQELISNGKVTHGDFGMSVVPVVRADEGIAPDALFVSAVTPGGAAALAGLRQGDLITSLDGQRIHSADQLQAISITKKPGDTVAIGYQRDGTDATTSLTLGTSTFAAPAG</sequence>
<dbReference type="PRINTS" id="PR00834">
    <property type="entry name" value="PROTEASES2C"/>
</dbReference>
<dbReference type="Gene3D" id="2.40.10.120">
    <property type="match status" value="1"/>
</dbReference>
<dbReference type="InterPro" id="IPR001478">
    <property type="entry name" value="PDZ"/>
</dbReference>
<dbReference type="InterPro" id="IPR001940">
    <property type="entry name" value="Peptidase_S1C"/>
</dbReference>
<dbReference type="GO" id="GO:0008233">
    <property type="term" value="F:peptidase activity"/>
    <property type="evidence" value="ECO:0007669"/>
    <property type="project" value="UniProtKB-KW"/>
</dbReference>
<dbReference type="SMART" id="SM00228">
    <property type="entry name" value="PDZ"/>
    <property type="match status" value="1"/>
</dbReference>
<evidence type="ECO:0000259" key="3">
    <source>
        <dbReference type="PROSITE" id="PS50106"/>
    </source>
</evidence>
<dbReference type="Pfam" id="PF13180">
    <property type="entry name" value="PDZ_2"/>
    <property type="match status" value="1"/>
</dbReference>
<dbReference type="EC" id="3.4.21.-" evidence="4"/>
<dbReference type="SUPFAM" id="SSF50494">
    <property type="entry name" value="Trypsin-like serine proteases"/>
    <property type="match status" value="1"/>
</dbReference>
<keyword evidence="2 4" id="KW-0378">Hydrolase</keyword>
<evidence type="ECO:0000256" key="1">
    <source>
        <dbReference type="ARBA" id="ARBA00022670"/>
    </source>
</evidence>
<comment type="caution">
    <text evidence="4">The sequence shown here is derived from an EMBL/GenBank/DDBJ whole genome shotgun (WGS) entry which is preliminary data.</text>
</comment>
<dbReference type="Gene3D" id="2.30.42.10">
    <property type="match status" value="1"/>
</dbReference>
<protein>
    <submittedName>
        <fullName evidence="4">S1C family serine protease</fullName>
        <ecNumber evidence="4">3.4.21.-</ecNumber>
    </submittedName>
</protein>
<reference evidence="5" key="1">
    <citation type="journal article" date="2019" name="Int. J. Syst. Evol. Microbiol.">
        <title>The Global Catalogue of Microorganisms (GCM) 10K type strain sequencing project: providing services to taxonomists for standard genome sequencing and annotation.</title>
        <authorList>
            <consortium name="The Broad Institute Genomics Platform"/>
            <consortium name="The Broad Institute Genome Sequencing Center for Infectious Disease"/>
            <person name="Wu L."/>
            <person name="Ma J."/>
        </authorList>
    </citation>
    <scope>NUCLEOTIDE SEQUENCE [LARGE SCALE GENOMIC DNA]</scope>
    <source>
        <strain evidence="5">KACC 14249</strain>
    </source>
</reference>
<dbReference type="InterPro" id="IPR009003">
    <property type="entry name" value="Peptidase_S1_PA"/>
</dbReference>
<dbReference type="Proteomes" id="UP001596189">
    <property type="component" value="Unassembled WGS sequence"/>
</dbReference>
<dbReference type="CDD" id="cd06779">
    <property type="entry name" value="cpPDZ_Deg_HtrA-like"/>
    <property type="match status" value="1"/>
</dbReference>
<dbReference type="InterPro" id="IPR051201">
    <property type="entry name" value="Chloro_Bact_Ser_Proteases"/>
</dbReference>
<gene>
    <name evidence="4" type="ORF">ACFQDO_16935</name>
</gene>
<dbReference type="GO" id="GO:0006508">
    <property type="term" value="P:proteolysis"/>
    <property type="evidence" value="ECO:0007669"/>
    <property type="project" value="UniProtKB-KW"/>
</dbReference>
<dbReference type="PROSITE" id="PS50106">
    <property type="entry name" value="PDZ"/>
    <property type="match status" value="1"/>
</dbReference>
<name>A0ABW1JIV1_9ACTN</name>
<evidence type="ECO:0000313" key="5">
    <source>
        <dbReference type="Proteomes" id="UP001596189"/>
    </source>
</evidence>